<feature type="domain" description="Methylamine utilisation protein MauE" evidence="6">
    <location>
        <begin position="2"/>
        <end position="132"/>
    </location>
</feature>
<accession>A0A1I0L1X9</accession>
<gene>
    <name evidence="7" type="ORF">SAMN05421811_111106</name>
</gene>
<dbReference type="UniPathway" id="UPA00895"/>
<feature type="transmembrane region" description="Helical" evidence="5">
    <location>
        <begin position="75"/>
        <end position="94"/>
    </location>
</feature>
<reference evidence="7 8" key="1">
    <citation type="submission" date="2016-10" db="EMBL/GenBank/DDBJ databases">
        <authorList>
            <person name="de Groot N.N."/>
        </authorList>
    </citation>
    <scope>NUCLEOTIDE SEQUENCE [LARGE SCALE GENOMIC DNA]</scope>
    <source>
        <strain evidence="7 8">CGMCC 4.5598</strain>
    </source>
</reference>
<feature type="transmembrane region" description="Helical" evidence="5">
    <location>
        <begin position="48"/>
        <end position="68"/>
    </location>
</feature>
<name>A0A1I0L1X9_9ACTN</name>
<evidence type="ECO:0000256" key="1">
    <source>
        <dbReference type="ARBA" id="ARBA00004141"/>
    </source>
</evidence>
<evidence type="ECO:0000256" key="4">
    <source>
        <dbReference type="ARBA" id="ARBA00023136"/>
    </source>
</evidence>
<evidence type="ECO:0000313" key="8">
    <source>
        <dbReference type="Proteomes" id="UP000199361"/>
    </source>
</evidence>
<proteinExistence type="predicted"/>
<sequence length="173" mass="17373">MTFSVVVCQGLLVVVFLASAASKLRSGRALRALATSLTAMRLVGRSRATAVAAALAVSEGGVAVLLAVPSTRRAGFAAAVVLLAVLTAGVAVVLRRGSEVPCRCFGASPAPLSVRHLLRNLLLTAAALAGLTLPAGSLTLAGWLIALLAGGLAGVILTLLDDLVELFLPVPTS</sequence>
<dbReference type="InterPro" id="IPR009908">
    <property type="entry name" value="Methylamine_util_MauE"/>
</dbReference>
<dbReference type="RefSeq" id="WP_091088007.1">
    <property type="nucleotide sequence ID" value="NZ_FOHX01000011.1"/>
</dbReference>
<evidence type="ECO:0000256" key="2">
    <source>
        <dbReference type="ARBA" id="ARBA00022692"/>
    </source>
</evidence>
<dbReference type="Pfam" id="PF07291">
    <property type="entry name" value="MauE"/>
    <property type="match status" value="1"/>
</dbReference>
<dbReference type="GO" id="GO:0016020">
    <property type="term" value="C:membrane"/>
    <property type="evidence" value="ECO:0007669"/>
    <property type="project" value="UniProtKB-SubCell"/>
</dbReference>
<evidence type="ECO:0000256" key="3">
    <source>
        <dbReference type="ARBA" id="ARBA00022989"/>
    </source>
</evidence>
<evidence type="ECO:0000256" key="5">
    <source>
        <dbReference type="SAM" id="Phobius"/>
    </source>
</evidence>
<keyword evidence="3 5" id="KW-1133">Transmembrane helix</keyword>
<keyword evidence="8" id="KW-1185">Reference proteome</keyword>
<feature type="transmembrane region" description="Helical" evidence="5">
    <location>
        <begin position="140"/>
        <end position="160"/>
    </location>
</feature>
<organism evidence="7 8">
    <name type="scientific">Nonomuraea wenchangensis</name>
    <dbReference type="NCBI Taxonomy" id="568860"/>
    <lineage>
        <taxon>Bacteria</taxon>
        <taxon>Bacillati</taxon>
        <taxon>Actinomycetota</taxon>
        <taxon>Actinomycetes</taxon>
        <taxon>Streptosporangiales</taxon>
        <taxon>Streptosporangiaceae</taxon>
        <taxon>Nonomuraea</taxon>
    </lineage>
</organism>
<protein>
    <submittedName>
        <fullName evidence="7">Methylamine utilisation protein MauE</fullName>
    </submittedName>
</protein>
<keyword evidence="4 5" id="KW-0472">Membrane</keyword>
<comment type="subcellular location">
    <subcellularLocation>
        <location evidence="1">Membrane</location>
        <topology evidence="1">Multi-pass membrane protein</topology>
    </subcellularLocation>
</comment>
<evidence type="ECO:0000313" key="7">
    <source>
        <dbReference type="EMBL" id="SEU32995.1"/>
    </source>
</evidence>
<dbReference type="AlphaFoldDB" id="A0A1I0L1X9"/>
<keyword evidence="2 5" id="KW-0812">Transmembrane</keyword>
<dbReference type="EMBL" id="FOHX01000011">
    <property type="protein sequence ID" value="SEU32995.1"/>
    <property type="molecule type" value="Genomic_DNA"/>
</dbReference>
<dbReference type="Proteomes" id="UP000199361">
    <property type="component" value="Unassembled WGS sequence"/>
</dbReference>
<dbReference type="GO" id="GO:0030416">
    <property type="term" value="P:methylamine metabolic process"/>
    <property type="evidence" value="ECO:0007669"/>
    <property type="project" value="InterPro"/>
</dbReference>
<dbReference type="STRING" id="568860.SAMN05421811_111106"/>
<evidence type="ECO:0000259" key="6">
    <source>
        <dbReference type="Pfam" id="PF07291"/>
    </source>
</evidence>